<name>A0ABV0SK76_9TELE</name>
<keyword evidence="2" id="KW-1185">Reference proteome</keyword>
<dbReference type="EMBL" id="JAHRIN010081634">
    <property type="protein sequence ID" value="MEQ2219832.1"/>
    <property type="molecule type" value="Genomic_DNA"/>
</dbReference>
<evidence type="ECO:0000313" key="2">
    <source>
        <dbReference type="Proteomes" id="UP001434883"/>
    </source>
</evidence>
<organism evidence="1 2">
    <name type="scientific">Xenoophorus captivus</name>
    <dbReference type="NCBI Taxonomy" id="1517983"/>
    <lineage>
        <taxon>Eukaryota</taxon>
        <taxon>Metazoa</taxon>
        <taxon>Chordata</taxon>
        <taxon>Craniata</taxon>
        <taxon>Vertebrata</taxon>
        <taxon>Euteleostomi</taxon>
        <taxon>Actinopterygii</taxon>
        <taxon>Neopterygii</taxon>
        <taxon>Teleostei</taxon>
        <taxon>Neoteleostei</taxon>
        <taxon>Acanthomorphata</taxon>
        <taxon>Ovalentaria</taxon>
        <taxon>Atherinomorphae</taxon>
        <taxon>Cyprinodontiformes</taxon>
        <taxon>Goodeidae</taxon>
        <taxon>Xenoophorus</taxon>
    </lineage>
</organism>
<feature type="non-terminal residue" evidence="1">
    <location>
        <position position="1"/>
    </location>
</feature>
<protein>
    <submittedName>
        <fullName evidence="1">Uncharacterized protein</fullName>
    </submittedName>
</protein>
<dbReference type="Proteomes" id="UP001434883">
    <property type="component" value="Unassembled WGS sequence"/>
</dbReference>
<evidence type="ECO:0000313" key="1">
    <source>
        <dbReference type="EMBL" id="MEQ2219832.1"/>
    </source>
</evidence>
<gene>
    <name evidence="1" type="ORF">XENOCAPTIV_025139</name>
</gene>
<reference evidence="1 2" key="1">
    <citation type="submission" date="2021-06" db="EMBL/GenBank/DDBJ databases">
        <authorList>
            <person name="Palmer J.M."/>
        </authorList>
    </citation>
    <scope>NUCLEOTIDE SEQUENCE [LARGE SCALE GENOMIC DNA]</scope>
    <source>
        <strain evidence="1 2">XC_2019</strain>
        <tissue evidence="1">Muscle</tissue>
    </source>
</reference>
<comment type="caution">
    <text evidence="1">The sequence shown here is derived from an EMBL/GenBank/DDBJ whole genome shotgun (WGS) entry which is preliminary data.</text>
</comment>
<proteinExistence type="predicted"/>
<sequence>ENEQLQSSLMQNQTNMAILHFELDKLKNMYADQKAQHERETEVLKKMVMEYQSYSSQIQILQ</sequence>
<accession>A0ABV0SK76</accession>